<comment type="caution">
    <text evidence="1">The sequence shown here is derived from an EMBL/GenBank/DDBJ whole genome shotgun (WGS) entry which is preliminary data.</text>
</comment>
<sequence>RGISFHVRWGVATIQYEHNVVTIRVSAIACSQVPGRATEQKCLPHVLTSHLGRENIVISYITSIKIPRQCIRPDGDSGKAKLLPPLSDYF</sequence>
<feature type="non-terminal residue" evidence="1">
    <location>
        <position position="1"/>
    </location>
</feature>
<organism evidence="1 2">
    <name type="scientific">Acaulospora colombiana</name>
    <dbReference type="NCBI Taxonomy" id="27376"/>
    <lineage>
        <taxon>Eukaryota</taxon>
        <taxon>Fungi</taxon>
        <taxon>Fungi incertae sedis</taxon>
        <taxon>Mucoromycota</taxon>
        <taxon>Glomeromycotina</taxon>
        <taxon>Glomeromycetes</taxon>
        <taxon>Diversisporales</taxon>
        <taxon>Acaulosporaceae</taxon>
        <taxon>Acaulospora</taxon>
    </lineage>
</organism>
<reference evidence="1" key="1">
    <citation type="submission" date="2021-06" db="EMBL/GenBank/DDBJ databases">
        <authorList>
            <person name="Kallberg Y."/>
            <person name="Tangrot J."/>
            <person name="Rosling A."/>
        </authorList>
    </citation>
    <scope>NUCLEOTIDE SEQUENCE</scope>
    <source>
        <strain evidence="1">CL356</strain>
    </source>
</reference>
<protein>
    <submittedName>
        <fullName evidence="1">15293_t:CDS:1</fullName>
    </submittedName>
</protein>
<evidence type="ECO:0000313" key="2">
    <source>
        <dbReference type="Proteomes" id="UP000789525"/>
    </source>
</evidence>
<proteinExistence type="predicted"/>
<evidence type="ECO:0000313" key="1">
    <source>
        <dbReference type="EMBL" id="CAG8701903.1"/>
    </source>
</evidence>
<keyword evidence="2" id="KW-1185">Reference proteome</keyword>
<name>A0ACA9PGY6_9GLOM</name>
<dbReference type="EMBL" id="CAJVPT010032578">
    <property type="protein sequence ID" value="CAG8701903.1"/>
    <property type="molecule type" value="Genomic_DNA"/>
</dbReference>
<gene>
    <name evidence="1" type="ORF">ACOLOM_LOCUS10283</name>
</gene>
<accession>A0ACA9PGY6</accession>
<dbReference type="Proteomes" id="UP000789525">
    <property type="component" value="Unassembled WGS sequence"/>
</dbReference>